<keyword evidence="2" id="KW-1133">Transmembrane helix</keyword>
<reference evidence="4" key="1">
    <citation type="journal article" date="2019" name="Int. J. Syst. Evol. Microbiol.">
        <title>The Global Catalogue of Microorganisms (GCM) 10K type strain sequencing project: providing services to taxonomists for standard genome sequencing and annotation.</title>
        <authorList>
            <consortium name="The Broad Institute Genomics Platform"/>
            <consortium name="The Broad Institute Genome Sequencing Center for Infectious Disease"/>
            <person name="Wu L."/>
            <person name="Ma J."/>
        </authorList>
    </citation>
    <scope>NUCLEOTIDE SEQUENCE [LARGE SCALE GENOMIC DNA]</scope>
    <source>
        <strain evidence="4">KCTC 42087</strain>
    </source>
</reference>
<organism evidence="3 4">
    <name type="scientific">Actinomadura rugatobispora</name>
    <dbReference type="NCBI Taxonomy" id="1994"/>
    <lineage>
        <taxon>Bacteria</taxon>
        <taxon>Bacillati</taxon>
        <taxon>Actinomycetota</taxon>
        <taxon>Actinomycetes</taxon>
        <taxon>Streptosporangiales</taxon>
        <taxon>Thermomonosporaceae</taxon>
        <taxon>Actinomadura</taxon>
    </lineage>
</organism>
<dbReference type="Proteomes" id="UP001596074">
    <property type="component" value="Unassembled WGS sequence"/>
</dbReference>
<feature type="transmembrane region" description="Helical" evidence="2">
    <location>
        <begin position="59"/>
        <end position="78"/>
    </location>
</feature>
<evidence type="ECO:0000313" key="4">
    <source>
        <dbReference type="Proteomes" id="UP001596074"/>
    </source>
</evidence>
<feature type="compositionally biased region" description="Basic residues" evidence="1">
    <location>
        <begin position="16"/>
        <end position="27"/>
    </location>
</feature>
<evidence type="ECO:0000313" key="3">
    <source>
        <dbReference type="EMBL" id="MFC5751980.1"/>
    </source>
</evidence>
<keyword evidence="2" id="KW-0472">Membrane</keyword>
<proteinExistence type="predicted"/>
<feature type="region of interest" description="Disordered" evidence="1">
    <location>
        <begin position="1"/>
        <end position="54"/>
    </location>
</feature>
<dbReference type="RefSeq" id="WP_378287971.1">
    <property type="nucleotide sequence ID" value="NZ_JBHSON010000078.1"/>
</dbReference>
<name>A0ABW1AD65_9ACTN</name>
<keyword evidence="4" id="KW-1185">Reference proteome</keyword>
<comment type="caution">
    <text evidence="3">The sequence shown here is derived from an EMBL/GenBank/DDBJ whole genome shotgun (WGS) entry which is preliminary data.</text>
</comment>
<protein>
    <submittedName>
        <fullName evidence="3">DUF4307 domain-containing protein</fullName>
    </submittedName>
</protein>
<dbReference type="InterPro" id="IPR025443">
    <property type="entry name" value="DUF4307"/>
</dbReference>
<gene>
    <name evidence="3" type="ORF">ACFPZN_40765</name>
</gene>
<accession>A0ABW1AD65</accession>
<keyword evidence="2" id="KW-0812">Transmembrane</keyword>
<dbReference type="EMBL" id="JBHSON010000078">
    <property type="protein sequence ID" value="MFC5751980.1"/>
    <property type="molecule type" value="Genomic_DNA"/>
</dbReference>
<sequence>MVPDNVRVPHGDSRHVHERHTRSRRRPGLSGGGPGAPAGDGPSGDGGGPEGGRRRGSPLGYALIGLLAVVMAAGWAVVVGHANNTPGIAAQTITFVIQNDSSVQVTYAVAKSREDVVRCTVDAFDTDFAIVASSEITVPAGTEKIQRTDTLRTSKRATGARVKDCRKV</sequence>
<feature type="compositionally biased region" description="Gly residues" evidence="1">
    <location>
        <begin position="29"/>
        <end position="50"/>
    </location>
</feature>
<dbReference type="Pfam" id="PF14155">
    <property type="entry name" value="DUF4307"/>
    <property type="match status" value="1"/>
</dbReference>
<evidence type="ECO:0000256" key="1">
    <source>
        <dbReference type="SAM" id="MobiDB-lite"/>
    </source>
</evidence>
<evidence type="ECO:0000256" key="2">
    <source>
        <dbReference type="SAM" id="Phobius"/>
    </source>
</evidence>